<reference evidence="2" key="3">
    <citation type="submission" date="2015-04" db="UniProtKB">
        <authorList>
            <consortium name="EnsemblPlants"/>
        </authorList>
    </citation>
    <scope>IDENTIFICATION</scope>
    <source>
        <strain evidence="2">cv. Jemalong A17</strain>
    </source>
</reference>
<dbReference type="HOGENOM" id="CLU_2743882_0_0_1"/>
<dbReference type="Proteomes" id="UP000002051">
    <property type="component" value="Unassembled WGS sequence"/>
</dbReference>
<evidence type="ECO:0000313" key="3">
    <source>
        <dbReference type="Proteomes" id="UP000002051"/>
    </source>
</evidence>
<accession>G7IDM1</accession>
<gene>
    <name evidence="1" type="ordered locus">MTR_1g071670</name>
</gene>
<evidence type="ECO:0000313" key="1">
    <source>
        <dbReference type="EMBL" id="AES60857.1"/>
    </source>
</evidence>
<dbReference type="PaxDb" id="3880-AES60857"/>
<dbReference type="AlphaFoldDB" id="G7IDM1"/>
<reference evidence="1 3" key="2">
    <citation type="journal article" date="2014" name="BMC Genomics">
        <title>An improved genome release (version Mt4.0) for the model legume Medicago truncatula.</title>
        <authorList>
            <person name="Tang H."/>
            <person name="Krishnakumar V."/>
            <person name="Bidwell S."/>
            <person name="Rosen B."/>
            <person name="Chan A."/>
            <person name="Zhou S."/>
            <person name="Gentzbittel L."/>
            <person name="Childs K.L."/>
            <person name="Yandell M."/>
            <person name="Gundlach H."/>
            <person name="Mayer K.F."/>
            <person name="Schwartz D.C."/>
            <person name="Town C.D."/>
        </authorList>
    </citation>
    <scope>GENOME REANNOTATION</scope>
    <source>
        <strain evidence="2 3">cv. Jemalong A17</strain>
    </source>
</reference>
<dbReference type="EnsemblPlants" id="AES60857">
    <property type="protein sequence ID" value="AES60857"/>
    <property type="gene ID" value="MTR_1g071670"/>
</dbReference>
<sequence length="77" mass="8871">MHLLFGSSFHNRGMGDLLGSFSVSMRVRTKHAEKTRVDLWGQSAIQKAFWDVTNGIRADLFKYDVVRGRTKRKLVDM</sequence>
<dbReference type="OMA" id="HTEKSCV"/>
<organism evidence="1 3">
    <name type="scientific">Medicago truncatula</name>
    <name type="common">Barrel medic</name>
    <name type="synonym">Medicago tribuloides</name>
    <dbReference type="NCBI Taxonomy" id="3880"/>
    <lineage>
        <taxon>Eukaryota</taxon>
        <taxon>Viridiplantae</taxon>
        <taxon>Streptophyta</taxon>
        <taxon>Embryophyta</taxon>
        <taxon>Tracheophyta</taxon>
        <taxon>Spermatophyta</taxon>
        <taxon>Magnoliopsida</taxon>
        <taxon>eudicotyledons</taxon>
        <taxon>Gunneridae</taxon>
        <taxon>Pentapetalae</taxon>
        <taxon>rosids</taxon>
        <taxon>fabids</taxon>
        <taxon>Fabales</taxon>
        <taxon>Fabaceae</taxon>
        <taxon>Papilionoideae</taxon>
        <taxon>50 kb inversion clade</taxon>
        <taxon>NPAAA clade</taxon>
        <taxon>Hologalegina</taxon>
        <taxon>IRL clade</taxon>
        <taxon>Trifolieae</taxon>
        <taxon>Medicago</taxon>
    </lineage>
</organism>
<protein>
    <submittedName>
        <fullName evidence="1 2">Uncharacterized protein</fullName>
    </submittedName>
</protein>
<dbReference type="EMBL" id="CM001217">
    <property type="protein sequence ID" value="AES60857.1"/>
    <property type="molecule type" value="Genomic_DNA"/>
</dbReference>
<proteinExistence type="predicted"/>
<keyword evidence="3" id="KW-1185">Reference proteome</keyword>
<name>G7IDM1_MEDTR</name>
<reference evidence="1 3" key="1">
    <citation type="journal article" date="2011" name="Nature">
        <title>The Medicago genome provides insight into the evolution of rhizobial symbioses.</title>
        <authorList>
            <person name="Young N.D."/>
            <person name="Debelle F."/>
            <person name="Oldroyd G.E."/>
            <person name="Geurts R."/>
            <person name="Cannon S.B."/>
            <person name="Udvardi M.K."/>
            <person name="Benedito V.A."/>
            <person name="Mayer K.F."/>
            <person name="Gouzy J."/>
            <person name="Schoof H."/>
            <person name="Van de Peer Y."/>
            <person name="Proost S."/>
            <person name="Cook D.R."/>
            <person name="Meyers B.C."/>
            <person name="Spannagl M."/>
            <person name="Cheung F."/>
            <person name="De Mita S."/>
            <person name="Krishnakumar V."/>
            <person name="Gundlach H."/>
            <person name="Zhou S."/>
            <person name="Mudge J."/>
            <person name="Bharti A.K."/>
            <person name="Murray J.D."/>
            <person name="Naoumkina M.A."/>
            <person name="Rosen B."/>
            <person name="Silverstein K.A."/>
            <person name="Tang H."/>
            <person name="Rombauts S."/>
            <person name="Zhao P.X."/>
            <person name="Zhou P."/>
            <person name="Barbe V."/>
            <person name="Bardou P."/>
            <person name="Bechner M."/>
            <person name="Bellec A."/>
            <person name="Berger A."/>
            <person name="Berges H."/>
            <person name="Bidwell S."/>
            <person name="Bisseling T."/>
            <person name="Choisne N."/>
            <person name="Couloux A."/>
            <person name="Denny R."/>
            <person name="Deshpande S."/>
            <person name="Dai X."/>
            <person name="Doyle J.J."/>
            <person name="Dudez A.M."/>
            <person name="Farmer A.D."/>
            <person name="Fouteau S."/>
            <person name="Franken C."/>
            <person name="Gibelin C."/>
            <person name="Gish J."/>
            <person name="Goldstein S."/>
            <person name="Gonzalez A.J."/>
            <person name="Green P.J."/>
            <person name="Hallab A."/>
            <person name="Hartog M."/>
            <person name="Hua A."/>
            <person name="Humphray S.J."/>
            <person name="Jeong D.H."/>
            <person name="Jing Y."/>
            <person name="Jocker A."/>
            <person name="Kenton S.M."/>
            <person name="Kim D.J."/>
            <person name="Klee K."/>
            <person name="Lai H."/>
            <person name="Lang C."/>
            <person name="Lin S."/>
            <person name="Macmil S.L."/>
            <person name="Magdelenat G."/>
            <person name="Matthews L."/>
            <person name="McCorrison J."/>
            <person name="Monaghan E.L."/>
            <person name="Mun J.H."/>
            <person name="Najar F.Z."/>
            <person name="Nicholson C."/>
            <person name="Noirot C."/>
            <person name="O'Bleness M."/>
            <person name="Paule C.R."/>
            <person name="Poulain J."/>
            <person name="Prion F."/>
            <person name="Qin B."/>
            <person name="Qu C."/>
            <person name="Retzel E.F."/>
            <person name="Riddle C."/>
            <person name="Sallet E."/>
            <person name="Samain S."/>
            <person name="Samson N."/>
            <person name="Sanders I."/>
            <person name="Saurat O."/>
            <person name="Scarpelli C."/>
            <person name="Schiex T."/>
            <person name="Segurens B."/>
            <person name="Severin A.J."/>
            <person name="Sherrier D.J."/>
            <person name="Shi R."/>
            <person name="Sims S."/>
            <person name="Singer S.R."/>
            <person name="Sinharoy S."/>
            <person name="Sterck L."/>
            <person name="Viollet A."/>
            <person name="Wang B.B."/>
            <person name="Wang K."/>
            <person name="Wang M."/>
            <person name="Wang X."/>
            <person name="Warfsmann J."/>
            <person name="Weissenbach J."/>
            <person name="White D.D."/>
            <person name="White J.D."/>
            <person name="Wiley G.B."/>
            <person name="Wincker P."/>
            <person name="Xing Y."/>
            <person name="Yang L."/>
            <person name="Yao Z."/>
            <person name="Ying F."/>
            <person name="Zhai J."/>
            <person name="Zhou L."/>
            <person name="Zuber A."/>
            <person name="Denarie J."/>
            <person name="Dixon R.A."/>
            <person name="May G.D."/>
            <person name="Schwartz D.C."/>
            <person name="Rogers J."/>
            <person name="Quetier F."/>
            <person name="Town C.D."/>
            <person name="Roe B.A."/>
        </authorList>
    </citation>
    <scope>NUCLEOTIDE SEQUENCE [LARGE SCALE GENOMIC DNA]</scope>
    <source>
        <strain evidence="1">A17</strain>
        <strain evidence="2 3">cv. Jemalong A17</strain>
    </source>
</reference>
<evidence type="ECO:0000313" key="2">
    <source>
        <dbReference type="EnsemblPlants" id="AES60857"/>
    </source>
</evidence>